<keyword evidence="3" id="KW-1185">Reference proteome</keyword>
<evidence type="ECO:0000313" key="3">
    <source>
        <dbReference type="Proteomes" id="UP000215483"/>
    </source>
</evidence>
<protein>
    <recommendedName>
        <fullName evidence="1">TniQ domain-containing protein</fullName>
    </recommendedName>
</protein>
<organism evidence="2 3">
    <name type="scientific">Streptomyces diastatochromogenes</name>
    <dbReference type="NCBI Taxonomy" id="42236"/>
    <lineage>
        <taxon>Bacteria</taxon>
        <taxon>Bacillati</taxon>
        <taxon>Actinomycetota</taxon>
        <taxon>Actinomycetes</taxon>
        <taxon>Kitasatosporales</taxon>
        <taxon>Streptomycetaceae</taxon>
        <taxon>Streptomyces</taxon>
    </lineage>
</organism>
<dbReference type="Pfam" id="PF06527">
    <property type="entry name" value="TniQ"/>
    <property type="match status" value="1"/>
</dbReference>
<dbReference type="Proteomes" id="UP000215483">
    <property type="component" value="Unassembled WGS sequence"/>
</dbReference>
<evidence type="ECO:0000313" key="2">
    <source>
        <dbReference type="EMBL" id="OXY86381.1"/>
    </source>
</evidence>
<dbReference type="AlphaFoldDB" id="A0A233RSK0"/>
<reference evidence="2 3" key="1">
    <citation type="submission" date="2016-07" db="EMBL/GenBank/DDBJ databases">
        <title>Draft genome of Streptomyces diastatochromogenes.</title>
        <authorList>
            <person name="Podduturi R."/>
            <person name="Lukassen M.B."/>
            <person name="Clausen N."/>
            <person name="Nielsen J.L."/>
            <person name="Jorgensen N.O."/>
        </authorList>
    </citation>
    <scope>NUCLEOTIDE SEQUENCE [LARGE SCALE GENOMIC DNA]</scope>
    <source>
        <strain evidence="2 3">DSM 40608</strain>
    </source>
</reference>
<evidence type="ECO:0000259" key="1">
    <source>
        <dbReference type="Pfam" id="PF06527"/>
    </source>
</evidence>
<gene>
    <name evidence="2" type="ORF">BEK98_44660</name>
</gene>
<dbReference type="InterPro" id="IPR009492">
    <property type="entry name" value="TniQ"/>
</dbReference>
<proteinExistence type="predicted"/>
<accession>A0A233RSK0</accession>
<sequence length="322" mass="36746">MAEQRGTELKALLREFRVRELGTLSMAEIRLSDPVARRIAKLTGIDVPVLHGMTLARYASNALPHLPLNPWMDSAALGQWYRGAWFHGSEARWCPRCLRQNEQCWPLRWKLPWSFACVKHGVFMVSECQACQSPVHFGQDGVPPRRCDSRVEDRLYRYGVDERCSYPLAMCRPVPVSDEAVLALQSRIDNWLEGTPTQDDRQLVSLAAVLVPLLSPSMLRRGDPVLLYALRGARALRPRRERGLWADPLRVAAAACAAEHMLSRTSSRDWIAERIADLRIVDHRHTPWRMDVMECAYGPALRPNPYIHDLVRLQVIIPDGCW</sequence>
<feature type="domain" description="TniQ" evidence="1">
    <location>
        <begin position="2"/>
        <end position="122"/>
    </location>
</feature>
<dbReference type="EMBL" id="MCGQ01000093">
    <property type="protein sequence ID" value="OXY86381.1"/>
    <property type="molecule type" value="Genomic_DNA"/>
</dbReference>
<comment type="caution">
    <text evidence="2">The sequence shown here is derived from an EMBL/GenBank/DDBJ whole genome shotgun (WGS) entry which is preliminary data.</text>
</comment>
<name>A0A233RSK0_STRDA</name>